<protein>
    <submittedName>
        <fullName evidence="1">Uncharacterized protein</fullName>
    </submittedName>
</protein>
<gene>
    <name evidence="1" type="ORF">A2782_03490</name>
</gene>
<dbReference type="Proteomes" id="UP000177967">
    <property type="component" value="Unassembled WGS sequence"/>
</dbReference>
<dbReference type="EMBL" id="MHBW01000008">
    <property type="protein sequence ID" value="OGY09581.1"/>
    <property type="molecule type" value="Genomic_DNA"/>
</dbReference>
<comment type="caution">
    <text evidence="1">The sequence shown here is derived from an EMBL/GenBank/DDBJ whole genome shotgun (WGS) entry which is preliminary data.</text>
</comment>
<evidence type="ECO:0000313" key="1">
    <source>
        <dbReference type="EMBL" id="OGY09581.1"/>
    </source>
</evidence>
<accession>A0A1G1V2I2</accession>
<reference evidence="1 2" key="1">
    <citation type="journal article" date="2016" name="Nat. Commun.">
        <title>Thousands of microbial genomes shed light on interconnected biogeochemical processes in an aquifer system.</title>
        <authorList>
            <person name="Anantharaman K."/>
            <person name="Brown C.T."/>
            <person name="Hug L.A."/>
            <person name="Sharon I."/>
            <person name="Castelle C.J."/>
            <person name="Probst A.J."/>
            <person name="Thomas B.C."/>
            <person name="Singh A."/>
            <person name="Wilkins M.J."/>
            <person name="Karaoz U."/>
            <person name="Brodie E.L."/>
            <person name="Williams K.H."/>
            <person name="Hubbard S.S."/>
            <person name="Banfield J.F."/>
        </authorList>
    </citation>
    <scope>NUCLEOTIDE SEQUENCE [LARGE SCALE GENOMIC DNA]</scope>
</reference>
<proteinExistence type="predicted"/>
<evidence type="ECO:0000313" key="2">
    <source>
        <dbReference type="Proteomes" id="UP000177967"/>
    </source>
</evidence>
<organism evidence="1 2">
    <name type="scientific">Candidatus Blackburnbacteria bacterium RIFCSPHIGHO2_01_FULL_43_15b</name>
    <dbReference type="NCBI Taxonomy" id="1797513"/>
    <lineage>
        <taxon>Bacteria</taxon>
        <taxon>Candidatus Blackburniibacteriota</taxon>
    </lineage>
</organism>
<name>A0A1G1V2I2_9BACT</name>
<sequence length="83" mass="9496">MDEQTRETMQRLISAIGELAEAVRENTVSLKHANSVNDQNGREIETLRVRISQHMEVTDSVGRMMSRLEGAFVKYPIHEDIIL</sequence>
<dbReference type="AlphaFoldDB" id="A0A1G1V2I2"/>